<keyword evidence="3" id="KW-1185">Reference proteome</keyword>
<keyword evidence="1" id="KW-0472">Membrane</keyword>
<organism evidence="2 3">
    <name type="scientific">Mucilaginibacter corticis</name>
    <dbReference type="NCBI Taxonomy" id="2597670"/>
    <lineage>
        <taxon>Bacteria</taxon>
        <taxon>Pseudomonadati</taxon>
        <taxon>Bacteroidota</taxon>
        <taxon>Sphingobacteriia</taxon>
        <taxon>Sphingobacteriales</taxon>
        <taxon>Sphingobacteriaceae</taxon>
        <taxon>Mucilaginibacter</taxon>
    </lineage>
</organism>
<dbReference type="EMBL" id="VLPK01000003">
    <property type="protein sequence ID" value="TSJ39697.1"/>
    <property type="molecule type" value="Genomic_DNA"/>
</dbReference>
<comment type="caution">
    <text evidence="2">The sequence shown here is derived from an EMBL/GenBank/DDBJ whole genome shotgun (WGS) entry which is preliminary data.</text>
</comment>
<reference evidence="2 3" key="1">
    <citation type="submission" date="2019-07" db="EMBL/GenBank/DDBJ databases">
        <authorList>
            <person name="Huq M.A."/>
        </authorList>
    </citation>
    <scope>NUCLEOTIDE SEQUENCE [LARGE SCALE GENOMIC DNA]</scope>
    <source>
        <strain evidence="2 3">MAH-19</strain>
    </source>
</reference>
<feature type="transmembrane region" description="Helical" evidence="1">
    <location>
        <begin position="28"/>
        <end position="46"/>
    </location>
</feature>
<protein>
    <submittedName>
        <fullName evidence="2">Uncharacterized protein</fullName>
    </submittedName>
</protein>
<sequence>MRLLFVFGFFVTYGAVLTATVNNPWPNFSGVIILWFMIYLITAPARRRREYWENRRALQEEYWRSSIRYQNRYRY</sequence>
<dbReference type="AlphaFoldDB" id="A0A556MIG2"/>
<keyword evidence="1" id="KW-0812">Transmembrane</keyword>
<accession>A0A556MIG2</accession>
<evidence type="ECO:0000313" key="3">
    <source>
        <dbReference type="Proteomes" id="UP000318733"/>
    </source>
</evidence>
<gene>
    <name evidence="2" type="ORF">FO440_18335</name>
</gene>
<name>A0A556MIG2_9SPHI</name>
<evidence type="ECO:0000313" key="2">
    <source>
        <dbReference type="EMBL" id="TSJ39697.1"/>
    </source>
</evidence>
<dbReference type="Proteomes" id="UP000318733">
    <property type="component" value="Unassembled WGS sequence"/>
</dbReference>
<proteinExistence type="predicted"/>
<evidence type="ECO:0000256" key="1">
    <source>
        <dbReference type="SAM" id="Phobius"/>
    </source>
</evidence>
<dbReference type="RefSeq" id="WP_144249734.1">
    <property type="nucleotide sequence ID" value="NZ_VLPK01000003.1"/>
</dbReference>
<keyword evidence="1" id="KW-1133">Transmembrane helix</keyword>